<evidence type="ECO:0000313" key="12">
    <source>
        <dbReference type="Proteomes" id="UP000093523"/>
    </source>
</evidence>
<comment type="cofactor">
    <cofactor evidence="2 10">
        <name>Mg(2+)</name>
        <dbReference type="ChEBI" id="CHEBI:18420"/>
    </cofactor>
</comment>
<organism evidence="11 12">
    <name type="scientific">Aliivibrio logei</name>
    <name type="common">Vibrio logei</name>
    <dbReference type="NCBI Taxonomy" id="688"/>
    <lineage>
        <taxon>Bacteria</taxon>
        <taxon>Pseudomonadati</taxon>
        <taxon>Pseudomonadota</taxon>
        <taxon>Gammaproteobacteria</taxon>
        <taxon>Vibrionales</taxon>
        <taxon>Vibrionaceae</taxon>
        <taxon>Aliivibrio</taxon>
    </lineage>
</organism>
<dbReference type="UniPathway" id="UPA00865">
    <property type="reaction ID" value="UER00834"/>
</dbReference>
<evidence type="ECO:0000256" key="4">
    <source>
        <dbReference type="ARBA" id="ARBA00006171"/>
    </source>
</evidence>
<dbReference type="STRING" id="688.A6E04_06175"/>
<dbReference type="NCBIfam" id="TIGR01549">
    <property type="entry name" value="HAD-SF-IA-v1"/>
    <property type="match status" value="1"/>
</dbReference>
<feature type="binding site" evidence="10">
    <location>
        <position position="176"/>
    </location>
    <ligand>
        <name>Mg(2+)</name>
        <dbReference type="ChEBI" id="CHEBI:18420"/>
    </ligand>
</feature>
<dbReference type="Gene3D" id="1.10.150.240">
    <property type="entry name" value="Putative phosphatase, domain 2"/>
    <property type="match status" value="1"/>
</dbReference>
<dbReference type="EC" id="3.1.3.18" evidence="5 10"/>
<keyword evidence="7 10" id="KW-0378">Hydrolase</keyword>
<proteinExistence type="inferred from homology"/>
<dbReference type="NCBIfam" id="TIGR01662">
    <property type="entry name" value="HAD-SF-IIIA"/>
    <property type="match status" value="1"/>
</dbReference>
<reference evidence="11 12" key="1">
    <citation type="submission" date="2016-06" db="EMBL/GenBank/DDBJ databases">
        <authorList>
            <person name="Kjaerup R.B."/>
            <person name="Dalgaard T.S."/>
            <person name="Juul-Madsen H.R."/>
        </authorList>
    </citation>
    <scope>NUCLEOTIDE SEQUENCE [LARGE SCALE GENOMIC DNA]</scope>
    <source>
        <strain evidence="11 12">1S159</strain>
    </source>
</reference>
<dbReference type="InterPro" id="IPR036412">
    <property type="entry name" value="HAD-like_sf"/>
</dbReference>
<dbReference type="PRINTS" id="PR00413">
    <property type="entry name" value="HADHALOGNASE"/>
</dbReference>
<dbReference type="NCBIfam" id="TIGR01449">
    <property type="entry name" value="PGP_bact"/>
    <property type="match status" value="1"/>
</dbReference>
<evidence type="ECO:0000256" key="2">
    <source>
        <dbReference type="ARBA" id="ARBA00001946"/>
    </source>
</evidence>
<dbReference type="FunFam" id="3.40.50.1000:FF:000022">
    <property type="entry name" value="Phosphoglycolate phosphatase"/>
    <property type="match status" value="1"/>
</dbReference>
<dbReference type="CDD" id="cd16417">
    <property type="entry name" value="HAD_PGPase"/>
    <property type="match status" value="1"/>
</dbReference>
<keyword evidence="6 10" id="KW-0479">Metal-binding</keyword>
<feature type="active site" description="Nucleophile" evidence="10">
    <location>
        <position position="11"/>
    </location>
</feature>
<dbReference type="GO" id="GO:0008967">
    <property type="term" value="F:phosphoglycolate phosphatase activity"/>
    <property type="evidence" value="ECO:0007669"/>
    <property type="project" value="UniProtKB-UniRule"/>
</dbReference>
<comment type="catalytic activity">
    <reaction evidence="1 10">
        <text>2-phosphoglycolate + H2O = glycolate + phosphate</text>
        <dbReference type="Rhea" id="RHEA:14369"/>
        <dbReference type="ChEBI" id="CHEBI:15377"/>
        <dbReference type="ChEBI" id="CHEBI:29805"/>
        <dbReference type="ChEBI" id="CHEBI:43474"/>
        <dbReference type="ChEBI" id="CHEBI:58033"/>
        <dbReference type="EC" id="3.1.3.18"/>
    </reaction>
</comment>
<comment type="similarity">
    <text evidence="4 10">Belongs to the HAD-like hydrolase superfamily. CbbY/CbbZ/Gph/YieH family.</text>
</comment>
<dbReference type="GO" id="GO:0046295">
    <property type="term" value="P:glycolate biosynthetic process"/>
    <property type="evidence" value="ECO:0007669"/>
    <property type="project" value="UniProtKB-UniRule"/>
</dbReference>
<sequence length="227" mass="25109">MFENIKLIAFDLDGTLLDSVPDLARAVDLAMQDLDYPGVTLEQASHWIGNGADVLVSRALSQSVVVAEGLNPELVKTARARLDHHYHEGGHKLSHLYPNVKETLESLYKEGYTLALVTNKPAQFVPELLKQHQLEHLFVDVVGGDTFVEKKPNPFALNWLLDKHHLLPTQMLMVGDSQNDIQAAKAAGCYNFGLTYGYNHGEPIADSDPDVVSDEFNHLLAVMSVAR</sequence>
<dbReference type="InterPro" id="IPR006549">
    <property type="entry name" value="HAD-SF_hydro_IIIA"/>
</dbReference>
<comment type="pathway">
    <text evidence="3 10">Organic acid metabolism; glycolate biosynthesis; glycolate from 2-phosphoglycolate: step 1/1.</text>
</comment>
<dbReference type="RefSeq" id="WP_065610045.1">
    <property type="nucleotide sequence ID" value="NZ_CAWMPN010000006.1"/>
</dbReference>
<evidence type="ECO:0000256" key="9">
    <source>
        <dbReference type="ARBA" id="ARBA00023277"/>
    </source>
</evidence>
<dbReference type="InterPro" id="IPR023214">
    <property type="entry name" value="HAD_sf"/>
</dbReference>
<dbReference type="SFLD" id="SFLDS00003">
    <property type="entry name" value="Haloacid_Dehalogenase"/>
    <property type="match status" value="1"/>
</dbReference>
<dbReference type="SFLD" id="SFLDG01129">
    <property type="entry name" value="C1.5:_HAD__Beta-PGM__Phosphata"/>
    <property type="match status" value="1"/>
</dbReference>
<dbReference type="InterPro" id="IPR037512">
    <property type="entry name" value="PGPase_prok"/>
</dbReference>
<comment type="function">
    <text evidence="10">Specifically catalyzes the dephosphorylation of 2-phosphoglycolate. Is involved in the dissimilation of the intracellular 2-phosphoglycolate formed during the DNA repair of 3'-phosphoglycolate ends, a major class of DNA lesions induced by oxidative stress.</text>
</comment>
<evidence type="ECO:0000256" key="3">
    <source>
        <dbReference type="ARBA" id="ARBA00004818"/>
    </source>
</evidence>
<evidence type="ECO:0000313" key="11">
    <source>
        <dbReference type="EMBL" id="OCH22687.1"/>
    </source>
</evidence>
<dbReference type="AlphaFoldDB" id="A0A1B9P2V9"/>
<dbReference type="EMBL" id="MAJU01000006">
    <property type="protein sequence ID" value="OCH22687.1"/>
    <property type="molecule type" value="Genomic_DNA"/>
</dbReference>
<evidence type="ECO:0000256" key="7">
    <source>
        <dbReference type="ARBA" id="ARBA00022801"/>
    </source>
</evidence>
<dbReference type="GO" id="GO:0005975">
    <property type="term" value="P:carbohydrate metabolic process"/>
    <property type="evidence" value="ECO:0007669"/>
    <property type="project" value="InterPro"/>
</dbReference>
<evidence type="ECO:0000256" key="5">
    <source>
        <dbReference type="ARBA" id="ARBA00013078"/>
    </source>
</evidence>
<protein>
    <recommendedName>
        <fullName evidence="5 10">Phosphoglycolate phosphatase</fullName>
        <shortName evidence="10">PGP</shortName>
        <shortName evidence="10">PGPase</shortName>
        <ecNumber evidence="5 10">3.1.3.18</ecNumber>
    </recommendedName>
</protein>
<dbReference type="NCBIfam" id="NF009695">
    <property type="entry name" value="PRK13222.1-2"/>
    <property type="match status" value="1"/>
</dbReference>
<evidence type="ECO:0000256" key="6">
    <source>
        <dbReference type="ARBA" id="ARBA00022723"/>
    </source>
</evidence>
<comment type="caution">
    <text evidence="11">The sequence shown here is derived from an EMBL/GenBank/DDBJ whole genome shotgun (WGS) entry which is preliminary data.</text>
</comment>
<dbReference type="OrthoDB" id="9776368at2"/>
<evidence type="ECO:0000256" key="10">
    <source>
        <dbReference type="HAMAP-Rule" id="MF_00495"/>
    </source>
</evidence>
<feature type="binding site" evidence="10">
    <location>
        <position position="13"/>
    </location>
    <ligand>
        <name>Mg(2+)</name>
        <dbReference type="ChEBI" id="CHEBI:18420"/>
    </ligand>
</feature>
<dbReference type="PANTHER" id="PTHR43434">
    <property type="entry name" value="PHOSPHOGLYCOLATE PHOSPHATASE"/>
    <property type="match status" value="1"/>
</dbReference>
<dbReference type="InterPro" id="IPR023198">
    <property type="entry name" value="PGP-like_dom2"/>
</dbReference>
<evidence type="ECO:0000256" key="1">
    <source>
        <dbReference type="ARBA" id="ARBA00000830"/>
    </source>
</evidence>
<evidence type="ECO:0000256" key="8">
    <source>
        <dbReference type="ARBA" id="ARBA00022842"/>
    </source>
</evidence>
<dbReference type="Proteomes" id="UP000093523">
    <property type="component" value="Unassembled WGS sequence"/>
</dbReference>
<dbReference type="GO" id="GO:0046872">
    <property type="term" value="F:metal ion binding"/>
    <property type="evidence" value="ECO:0007669"/>
    <property type="project" value="UniProtKB-KW"/>
</dbReference>
<dbReference type="Gene3D" id="3.40.50.1000">
    <property type="entry name" value="HAD superfamily/HAD-like"/>
    <property type="match status" value="1"/>
</dbReference>
<dbReference type="HAMAP" id="MF_00495">
    <property type="entry name" value="GPH_hydrolase_bact"/>
    <property type="match status" value="1"/>
</dbReference>
<dbReference type="Pfam" id="PF13419">
    <property type="entry name" value="HAD_2"/>
    <property type="match status" value="1"/>
</dbReference>
<dbReference type="InterPro" id="IPR006439">
    <property type="entry name" value="HAD-SF_hydro_IA"/>
</dbReference>
<dbReference type="PANTHER" id="PTHR43434:SF1">
    <property type="entry name" value="PHOSPHOGLYCOLATE PHOSPHATASE"/>
    <property type="match status" value="1"/>
</dbReference>
<dbReference type="GO" id="GO:0005829">
    <property type="term" value="C:cytosol"/>
    <property type="evidence" value="ECO:0007669"/>
    <property type="project" value="TreeGrafter"/>
</dbReference>
<keyword evidence="9 10" id="KW-0119">Carbohydrate metabolism</keyword>
<dbReference type="InterPro" id="IPR050155">
    <property type="entry name" value="HAD-like_hydrolase_sf"/>
</dbReference>
<gene>
    <name evidence="11" type="ORF">A6E04_06175</name>
</gene>
<dbReference type="SUPFAM" id="SSF56784">
    <property type="entry name" value="HAD-like"/>
    <property type="match status" value="1"/>
</dbReference>
<dbReference type="InterPro" id="IPR041492">
    <property type="entry name" value="HAD_2"/>
</dbReference>
<feature type="binding site" evidence="10">
    <location>
        <position position="11"/>
    </location>
    <ligand>
        <name>Mg(2+)</name>
        <dbReference type="ChEBI" id="CHEBI:18420"/>
    </ligand>
</feature>
<keyword evidence="8 10" id="KW-0460">Magnesium</keyword>
<dbReference type="GO" id="GO:0006281">
    <property type="term" value="P:DNA repair"/>
    <property type="evidence" value="ECO:0007669"/>
    <property type="project" value="TreeGrafter"/>
</dbReference>
<name>A0A1B9P2V9_ALILO</name>
<dbReference type="NCBIfam" id="TIGR01509">
    <property type="entry name" value="HAD-SF-IA-v3"/>
    <property type="match status" value="1"/>
</dbReference>
<accession>A0A1B9P2V9</accession>
<dbReference type="SFLD" id="SFLDG01135">
    <property type="entry name" value="C1.5.6:_HAD__Beta-PGM__Phospha"/>
    <property type="match status" value="1"/>
</dbReference>